<keyword evidence="2" id="KW-1185">Reference proteome</keyword>
<name>A0A0S7C6V7_9BACT</name>
<reference evidence="1" key="1">
    <citation type="journal article" date="2015" name="Genome Announc.">
        <title>Draft Genome Sequence of Bacteroidales Strain TBC1, a Novel Isolate from a Methanogenic Wastewater Treatment System.</title>
        <authorList>
            <person name="Tourlousse D.M."/>
            <person name="Matsuura N."/>
            <person name="Sun L."/>
            <person name="Toyonaga M."/>
            <person name="Kuroda K."/>
            <person name="Ohashi A."/>
            <person name="Cruz R."/>
            <person name="Yamaguchi T."/>
            <person name="Sekiguchi Y."/>
        </authorList>
    </citation>
    <scope>NUCLEOTIDE SEQUENCE [LARGE SCALE GENOMIC DNA]</scope>
    <source>
        <strain evidence="1">TBC1</strain>
    </source>
</reference>
<evidence type="ECO:0000313" key="2">
    <source>
        <dbReference type="Proteomes" id="UP000053091"/>
    </source>
</evidence>
<gene>
    <name evidence="1" type="ORF">TBC1_12801</name>
</gene>
<dbReference type="Proteomes" id="UP000053091">
    <property type="component" value="Unassembled WGS sequence"/>
</dbReference>
<accession>A0A0S7C6V7</accession>
<dbReference type="SUPFAM" id="SSF63829">
    <property type="entry name" value="Calcium-dependent phosphotriesterase"/>
    <property type="match status" value="1"/>
</dbReference>
<sequence length="369" mass="42792">MRYKEVLSRLLFSDKLNGEVLKNIRIAEAGKDYLIGASGYRLFRFDRRNARWSYFSRVNDLKFAILSRFRLLARLFRAEVHFYKTLRNKEVICIAKGGIYKFSAASGKFEQCFRIPRGNRPLNICEDSHGFLYFGEYFHNAERTSVNIYMSEDSGETWKVVYTFPAGSIRHIHGLHFDEFENSVWVTTGDLEGECMIGYSSDQFSTFNIVFRGGQEYRTCNLLFYGDKILYGTDSETARNYIKQIDRSSLKVSTLAGIQGSVIKSVKIGSRCFFSTTIEPSEINKDQHAYIWMYDDSIKRSIVIAKFAKDCWDHRYFQFGLCRFPEYLVGDDTHLFFTGVALKKIDGHSISLEISKIKELTDSVEYEKT</sequence>
<dbReference type="STRING" id="1678841.TBC1_12801"/>
<organism evidence="1">
    <name type="scientific">Lentimicrobium saccharophilum</name>
    <dbReference type="NCBI Taxonomy" id="1678841"/>
    <lineage>
        <taxon>Bacteria</taxon>
        <taxon>Pseudomonadati</taxon>
        <taxon>Bacteroidota</taxon>
        <taxon>Bacteroidia</taxon>
        <taxon>Bacteroidales</taxon>
        <taxon>Lentimicrobiaceae</taxon>
        <taxon>Lentimicrobium</taxon>
    </lineage>
</organism>
<protein>
    <recommendedName>
        <fullName evidence="3">Exo-alpha-sialidase</fullName>
    </recommendedName>
</protein>
<evidence type="ECO:0000313" key="1">
    <source>
        <dbReference type="EMBL" id="GAP44985.1"/>
    </source>
</evidence>
<dbReference type="EMBL" id="DF968183">
    <property type="protein sequence ID" value="GAP44985.1"/>
    <property type="molecule type" value="Genomic_DNA"/>
</dbReference>
<dbReference type="AlphaFoldDB" id="A0A0S7C6V7"/>
<evidence type="ECO:0008006" key="3">
    <source>
        <dbReference type="Google" id="ProtNLM"/>
    </source>
</evidence>
<proteinExistence type="predicted"/>